<dbReference type="Proteomes" id="UP001061999">
    <property type="component" value="Unassembled WGS sequence"/>
</dbReference>
<sequence>MSPLLRQDKTESFEQLENDLSQYRIDLKSVHTALQNYLSRFEEIANIETLNGYIDGDHAALDASTYYLVGKSSSENTYYWRSLDLPVPSTATRQPASTSFMDWSDWKKIDIVFPEELADQTLRPVTFNNRLFVVWAEVTPPGGPIGSSLKTVEGVTYREDDDSHNQSRYPKVQVKYAHKKFDGSWSTPQTVIDRYYQSDYLALAVNQDRSAAPAVTAPAGNDFSYFQSHLQTVAIYDKNLDRLFIGVKFDEVFFQAVGLNHHHTPRGLATVGAAIPAQVDASIKHFAHLPSEHHRKFIKYSTVNKDRFQYIHHDAYLLPSTVIPLTFSNWNADERVNTHLGALEVKRTSPRQDPFNSRKMPDHFQLTSKLTGDFLPLEDFLFEGVPQGAKYPFTLKVRLSKAPANSVSTRIHIGITFSSISQLPASTADLQKSVIQLVLEHSTSHEQISIDLTQSTTTFLESENGFVMEHESNIPDDRYDVLTRADNIYSATLSFHSTSFFSKLIYREPFHLLRTPPVTHLYRHVIMAPIKASAEAPEIISDDTMAVLTGSASLDDYEQATPRLRSSSVLSTSLREAPFTETKYFAHGVLVYEPNGGEFRLSKTLLQYVSVTLEGGSSTTVEAIAPRSSRLGEAEFIDFTDTDVNFPPLRTNTRFAKKLVRAASLSLDHFFSLRPETWEEPETSEETGPEPLDFHGAHGKSFWEVFIFLPWSVAYRLNQEGRYQEAETWLGYIFDPKHPPYWNLGELTRTRDIPGYALAQPYDPNHLALSNPAHLRKSLYMLYLDILINRGDAAYRELTPDSLGQAKLRYVQASQLLGPRPAVMLAEPWGSISLGNLAQGKSAALRQLEKDMPLAVIPIAVKKQDATPWLKDTGYLLQPFNPALTARWDKLESRLYNLRHNLDINSNPLHLTLFAQSPSALAFGSPNAVFGAGATPAGGALRSVSHYRFQALAAHAMGAVDHIIQFGNTLLSLIERQEQAEHLQLQQQHAWDLAKIVVEQHTQALLIDQKNLEALQAGRALIEARVRFFAKQLNEGISQEETAANEHHMIAASAELVAAGAGALAGVAMLAPNIFGFSNGGMRWEGLAFAAQATAEGVASASRNAANMLDRSAQFARRAEEWAYAKEQADLELVQLDSQFKVYQQQAKASRLQLQVARTSLAQTWSIYQLLNKRFSRAQLYQWLNGQLATLYHEAYGIALSLCLDAEACWRFELAKDRSFFQKDTWNNNYRGLLAGESLKLDLMKMSKAYVEDHRRDLEIVKTLSLRQKMTICKVGVLTPQAEQNPSSDPWSDLMRSVISGGTLTFELPQGLFEADYPGQMLRRIKSISVSLPATLGPYEDIKAILTQTSNTILGADDKPVFTDKRSNQQVALSTGFDDSGQFMLNFGDDRYLPFEFTGAISSWTLAFPNPGNQQALLESITDIIVHLRYTARPGTGEHR</sequence>
<protein>
    <submittedName>
        <fullName evidence="3">Neuraminidase-like domain-containing protein</fullName>
    </submittedName>
</protein>
<organism evidence="3 4">
    <name type="scientific">Pseudomonas agronomica</name>
    <dbReference type="NCBI Taxonomy" id="2979328"/>
    <lineage>
        <taxon>Bacteria</taxon>
        <taxon>Pseudomonadati</taxon>
        <taxon>Pseudomonadota</taxon>
        <taxon>Gammaproteobacteria</taxon>
        <taxon>Pseudomonadales</taxon>
        <taxon>Pseudomonadaceae</taxon>
        <taxon>Pseudomonas</taxon>
    </lineage>
</organism>
<evidence type="ECO:0000313" key="3">
    <source>
        <dbReference type="EMBL" id="MCW1243911.1"/>
    </source>
</evidence>
<dbReference type="RefSeq" id="WP_264426970.1">
    <property type="nucleotide sequence ID" value="NZ_JAOSHO010000040.1"/>
</dbReference>
<comment type="caution">
    <text evidence="3">The sequence shown here is derived from an EMBL/GenBank/DDBJ whole genome shotgun (WGS) entry which is preliminary data.</text>
</comment>
<gene>
    <name evidence="3" type="ORF">OC610_05800</name>
</gene>
<evidence type="ECO:0000313" key="4">
    <source>
        <dbReference type="Proteomes" id="UP001061999"/>
    </source>
</evidence>
<evidence type="ECO:0000259" key="2">
    <source>
        <dbReference type="Pfam" id="PF18413"/>
    </source>
</evidence>
<reference evidence="3" key="1">
    <citation type="submission" date="2022-07" db="EMBL/GenBank/DDBJ databases">
        <title>Pseudomonas agronomica sp. nov.: a novel bacterium with biotechnological application in the synthesis of biofertilizers from valorized agricultural residues.</title>
        <authorList>
            <person name="Robas M."/>
            <person name="Fernandez V.M."/>
            <person name="Luna L."/>
            <person name="Provanza A."/>
            <person name="Jimenez P.A."/>
        </authorList>
    </citation>
    <scope>NUCLEOTIDE SEQUENCE</scope>
    <source>
        <strain evidence="3">SAICEU22T</strain>
    </source>
</reference>
<feature type="domain" description="Neuraminidase-like" evidence="2">
    <location>
        <begin position="48"/>
        <end position="197"/>
    </location>
</feature>
<accession>A0ABT3F492</accession>
<proteinExistence type="predicted"/>
<dbReference type="InterPro" id="IPR040840">
    <property type="entry name" value="TcA_TcB_BD"/>
</dbReference>
<dbReference type="Pfam" id="PF18276">
    <property type="entry name" value="TcA_TcB_BD"/>
    <property type="match status" value="1"/>
</dbReference>
<evidence type="ECO:0000259" key="1">
    <source>
        <dbReference type="Pfam" id="PF18276"/>
    </source>
</evidence>
<dbReference type="InterPro" id="IPR041079">
    <property type="entry name" value="Neuraminidase-like"/>
</dbReference>
<dbReference type="Pfam" id="PF18413">
    <property type="entry name" value="Neuraminidase"/>
    <property type="match status" value="1"/>
</dbReference>
<name>A0ABT3F492_9PSED</name>
<keyword evidence="4" id="KW-1185">Reference proteome</keyword>
<feature type="domain" description="Tc toxin complex TcA C-terminal TcB-binding" evidence="1">
    <location>
        <begin position="1139"/>
        <end position="1432"/>
    </location>
</feature>
<dbReference type="EMBL" id="JAOSHO010000040">
    <property type="protein sequence ID" value="MCW1243911.1"/>
    <property type="molecule type" value="Genomic_DNA"/>
</dbReference>